<dbReference type="SUPFAM" id="SSF56112">
    <property type="entry name" value="Protein kinase-like (PK-like)"/>
    <property type="match status" value="1"/>
</dbReference>
<dbReference type="STRING" id="2070753.A0A3A2ZDK6"/>
<evidence type="ECO:0000313" key="2">
    <source>
        <dbReference type="EMBL" id="RJE20393.1"/>
    </source>
</evidence>
<keyword evidence="3" id="KW-1185">Reference proteome</keyword>
<dbReference type="Gene3D" id="3.90.1200.10">
    <property type="match status" value="1"/>
</dbReference>
<evidence type="ECO:0000259" key="1">
    <source>
        <dbReference type="Pfam" id="PF01636"/>
    </source>
</evidence>
<dbReference type="InterPro" id="IPR011009">
    <property type="entry name" value="Kinase-like_dom_sf"/>
</dbReference>
<protein>
    <submittedName>
        <fullName evidence="2">Phosphotransferase enzyme family</fullName>
    </submittedName>
</protein>
<organism evidence="2 3">
    <name type="scientific">Aspergillus sclerotialis</name>
    <dbReference type="NCBI Taxonomy" id="2070753"/>
    <lineage>
        <taxon>Eukaryota</taxon>
        <taxon>Fungi</taxon>
        <taxon>Dikarya</taxon>
        <taxon>Ascomycota</taxon>
        <taxon>Pezizomycotina</taxon>
        <taxon>Eurotiomycetes</taxon>
        <taxon>Eurotiomycetidae</taxon>
        <taxon>Eurotiales</taxon>
        <taxon>Aspergillaceae</taxon>
        <taxon>Aspergillus</taxon>
        <taxon>Aspergillus subgen. Polypaecilum</taxon>
    </lineage>
</organism>
<sequence>MGNEGDPLVGVGDEAETVDHLCEDEEEEVDIELLKGGALKIAAKVAEGLGGVDTSITLEYLVSGAYNHVWLLKYLPKTAADTNDANEQINKVVLRIPKESAQSLHPYQLRHEVACLQFLCENLPDIPAPRVLNWDDRTGHAFIAQEFIDGQRLSVVWSQLAEDQKATITWSIANVVAKLGETRFDFIGGLDPDSQAGPTIEAGKIFNGRAKFHSHDCYNIGPYSDSKDYILSCYDREIYYYSHADKDDILMDAFENVTVPEFIESLRLEKENVSRNAQLFQALNAEPRVLVHEDFHAGNMLVRDGYLVGIVDWEFSGVYPLSELLGAIQLIQVSSPYRSESTEEEEEEWDRRYRQDLEKIVRQRGWSEGNIKALLEGGLPDFQKARTVMFPDG</sequence>
<proteinExistence type="predicted"/>
<dbReference type="GO" id="GO:0016740">
    <property type="term" value="F:transferase activity"/>
    <property type="evidence" value="ECO:0007669"/>
    <property type="project" value="UniProtKB-KW"/>
</dbReference>
<dbReference type="EMBL" id="MVGC01000311">
    <property type="protein sequence ID" value="RJE20393.1"/>
    <property type="molecule type" value="Genomic_DNA"/>
</dbReference>
<comment type="caution">
    <text evidence="2">The sequence shown here is derived from an EMBL/GenBank/DDBJ whole genome shotgun (WGS) entry which is preliminary data.</text>
</comment>
<name>A0A3A2ZDK6_9EURO</name>
<dbReference type="PANTHER" id="PTHR21310">
    <property type="entry name" value="AMINOGLYCOSIDE PHOSPHOTRANSFERASE-RELATED-RELATED"/>
    <property type="match status" value="1"/>
</dbReference>
<dbReference type="Proteomes" id="UP000266188">
    <property type="component" value="Unassembled WGS sequence"/>
</dbReference>
<dbReference type="Pfam" id="PF01636">
    <property type="entry name" value="APH"/>
    <property type="match status" value="1"/>
</dbReference>
<feature type="domain" description="Aminoglycoside phosphotransferase" evidence="1">
    <location>
        <begin position="88"/>
        <end position="356"/>
    </location>
</feature>
<accession>A0A3A2ZDK6</accession>
<dbReference type="PANTHER" id="PTHR21310:SF15">
    <property type="entry name" value="AMINOGLYCOSIDE PHOSPHOTRANSFERASE DOMAIN-CONTAINING PROTEIN"/>
    <property type="match status" value="1"/>
</dbReference>
<dbReference type="InterPro" id="IPR051678">
    <property type="entry name" value="AGP_Transferase"/>
</dbReference>
<keyword evidence="2" id="KW-0808">Transferase</keyword>
<dbReference type="AlphaFoldDB" id="A0A3A2ZDK6"/>
<reference evidence="3" key="1">
    <citation type="submission" date="2017-02" db="EMBL/GenBank/DDBJ databases">
        <authorList>
            <person name="Tafer H."/>
            <person name="Lopandic K."/>
        </authorList>
    </citation>
    <scope>NUCLEOTIDE SEQUENCE [LARGE SCALE GENOMIC DNA]</scope>
    <source>
        <strain evidence="3">CBS 366.77</strain>
    </source>
</reference>
<dbReference type="OrthoDB" id="5411099at2759"/>
<dbReference type="InterPro" id="IPR002575">
    <property type="entry name" value="Aminoglycoside_PTrfase"/>
</dbReference>
<gene>
    <name evidence="2" type="ORF">PHISCL_07264</name>
</gene>
<evidence type="ECO:0000313" key="3">
    <source>
        <dbReference type="Proteomes" id="UP000266188"/>
    </source>
</evidence>